<dbReference type="Proteomes" id="UP000743370">
    <property type="component" value="Unassembled WGS sequence"/>
</dbReference>
<keyword evidence="2" id="KW-1133">Transmembrane helix</keyword>
<dbReference type="KEGG" id="var:108320557"/>
<dbReference type="OrthoDB" id="695890at2759"/>
<evidence type="ECO:0000256" key="2">
    <source>
        <dbReference type="SAM" id="Phobius"/>
    </source>
</evidence>
<keyword evidence="2" id="KW-0472">Membrane</keyword>
<dbReference type="EMBL" id="JABFOF010000009">
    <property type="protein sequence ID" value="KAG2379767.1"/>
    <property type="molecule type" value="Genomic_DNA"/>
</dbReference>
<evidence type="ECO:0000313" key="4">
    <source>
        <dbReference type="EMBL" id="KOM27299.1"/>
    </source>
</evidence>
<reference evidence="4" key="2">
    <citation type="submission" date="2015-02" db="EMBL/GenBank/DDBJ databases">
        <authorList>
            <person name="Chooi Y.-H."/>
        </authorList>
    </citation>
    <scope>NUCLEOTIDE SEQUENCE</scope>
    <source>
        <tissue evidence="4">Seedling</tissue>
    </source>
</reference>
<dbReference type="PANTHER" id="PTHR33564">
    <property type="entry name" value="TRANSMEMBRANE PROTEIN"/>
    <property type="match status" value="1"/>
</dbReference>
<feature type="compositionally biased region" description="Basic and acidic residues" evidence="1">
    <location>
        <begin position="95"/>
        <end position="104"/>
    </location>
</feature>
<feature type="transmembrane region" description="Helical" evidence="2">
    <location>
        <begin position="6"/>
        <end position="25"/>
    </location>
</feature>
<sequence length="132" mass="15435">MASISQGLVFTSAMLFSTTLLYLAFSKHKTSPDFQIPSDSNKQILRSCMYSEEKKRERKKNKKKVKFAKNVMVKEVERDGEEENREEQGMQNRVSRSEFKRENLENPEIPANRVALYNGILRDRVQRMACCH</sequence>
<dbReference type="Proteomes" id="UP000053144">
    <property type="component" value="Unassembled WGS sequence"/>
</dbReference>
<dbReference type="EMBL" id="KQ258371">
    <property type="protein sequence ID" value="KOM27299.1"/>
    <property type="molecule type" value="Genomic_DNA"/>
</dbReference>
<reference evidence="5" key="1">
    <citation type="journal article" date="2015" name="Proc. Natl. Acad. Sci. U.S.A.">
        <title>Genome sequencing of adzuki bean (Vigna angularis) provides insight into high starch and low fat accumulation and domestication.</title>
        <authorList>
            <person name="Yang K."/>
            <person name="Tian Z."/>
            <person name="Chen C."/>
            <person name="Luo L."/>
            <person name="Zhao B."/>
            <person name="Wang Z."/>
            <person name="Yu L."/>
            <person name="Li Y."/>
            <person name="Sun Y."/>
            <person name="Li W."/>
            <person name="Chen Y."/>
            <person name="Li Y."/>
            <person name="Zhang Y."/>
            <person name="Ai D."/>
            <person name="Zhao J."/>
            <person name="Shang C."/>
            <person name="Ma Y."/>
            <person name="Wu B."/>
            <person name="Wang M."/>
            <person name="Gao L."/>
            <person name="Sun D."/>
            <person name="Zhang P."/>
            <person name="Guo F."/>
            <person name="Wang W."/>
            <person name="Li Y."/>
            <person name="Wang J."/>
            <person name="Varshney R.K."/>
            <person name="Wang J."/>
            <person name="Ling H.Q."/>
            <person name="Wan P."/>
        </authorList>
    </citation>
    <scope>NUCLEOTIDE SEQUENCE</scope>
    <source>
        <strain evidence="5">cv. Jingnong 6</strain>
    </source>
</reference>
<evidence type="ECO:0000313" key="6">
    <source>
        <dbReference type="Proteomes" id="UP000743370"/>
    </source>
</evidence>
<dbReference type="OMA" id="QRMACCH"/>
<keyword evidence="2" id="KW-0812">Transmembrane</keyword>
<protein>
    <submittedName>
        <fullName evidence="4">Uncharacterized protein</fullName>
    </submittedName>
</protein>
<accession>A0A0L9TAZ1</accession>
<evidence type="ECO:0000313" key="3">
    <source>
        <dbReference type="EMBL" id="KAG2379767.1"/>
    </source>
</evidence>
<feature type="region of interest" description="Disordered" evidence="1">
    <location>
        <begin position="78"/>
        <end position="105"/>
    </location>
</feature>
<name>A0A0L9TAZ1_PHAAN</name>
<evidence type="ECO:0000256" key="1">
    <source>
        <dbReference type="SAM" id="MobiDB-lite"/>
    </source>
</evidence>
<dbReference type="Gramene" id="KOM27299">
    <property type="protein sequence ID" value="KOM27299"/>
    <property type="gene ID" value="LR48_Vigan406s010900"/>
</dbReference>
<gene>
    <name evidence="3" type="ORF">HKW66_Vig0165460</name>
    <name evidence="4" type="ORF">LR48_Vigan406s010900</name>
</gene>
<reference evidence="3 6" key="3">
    <citation type="submission" date="2020-05" db="EMBL/GenBank/DDBJ databases">
        <title>Vigna angularis (adzuki bean) Var. LongXiaoDou No. 4 denovo assembly.</title>
        <authorList>
            <person name="Xiang H."/>
        </authorList>
    </citation>
    <scope>NUCLEOTIDE SEQUENCE [LARGE SCALE GENOMIC DNA]</scope>
    <source>
        <tissue evidence="3">Leaf</tissue>
    </source>
</reference>
<evidence type="ECO:0000313" key="5">
    <source>
        <dbReference type="Proteomes" id="UP000053144"/>
    </source>
</evidence>
<proteinExistence type="predicted"/>
<organism evidence="4 5">
    <name type="scientific">Phaseolus angularis</name>
    <name type="common">Azuki bean</name>
    <name type="synonym">Vigna angularis</name>
    <dbReference type="NCBI Taxonomy" id="3914"/>
    <lineage>
        <taxon>Eukaryota</taxon>
        <taxon>Viridiplantae</taxon>
        <taxon>Streptophyta</taxon>
        <taxon>Embryophyta</taxon>
        <taxon>Tracheophyta</taxon>
        <taxon>Spermatophyta</taxon>
        <taxon>Magnoliopsida</taxon>
        <taxon>eudicotyledons</taxon>
        <taxon>Gunneridae</taxon>
        <taxon>Pentapetalae</taxon>
        <taxon>rosids</taxon>
        <taxon>fabids</taxon>
        <taxon>Fabales</taxon>
        <taxon>Fabaceae</taxon>
        <taxon>Papilionoideae</taxon>
        <taxon>50 kb inversion clade</taxon>
        <taxon>NPAAA clade</taxon>
        <taxon>indigoferoid/millettioid clade</taxon>
        <taxon>Phaseoleae</taxon>
        <taxon>Vigna</taxon>
    </lineage>
</organism>
<dbReference type="PANTHER" id="PTHR33564:SF15">
    <property type="entry name" value="PROTEIN, PUTATIVE-RELATED"/>
    <property type="match status" value="1"/>
</dbReference>
<dbReference type="AlphaFoldDB" id="A0A0L9TAZ1"/>